<keyword evidence="3 5" id="KW-0807">Transducer</keyword>
<dbReference type="PANTHER" id="PTHR32089">
    <property type="entry name" value="METHYL-ACCEPTING CHEMOTAXIS PROTEIN MCPB"/>
    <property type="match status" value="1"/>
</dbReference>
<dbReference type="InterPro" id="IPR003660">
    <property type="entry name" value="HAMP_dom"/>
</dbReference>
<evidence type="ECO:0000256" key="4">
    <source>
        <dbReference type="ARBA" id="ARBA00029447"/>
    </source>
</evidence>
<accession>A0ABX7S940</accession>
<keyword evidence="2" id="KW-0997">Cell inner membrane</keyword>
<name>A0ABX7S940_9BACT</name>
<comment type="subcellular location">
    <subcellularLocation>
        <location evidence="1">Cell inner membrane</location>
        <topology evidence="1">Multi-pass membrane protein</topology>
    </subcellularLocation>
</comment>
<dbReference type="Pfam" id="PF00672">
    <property type="entry name" value="HAMP"/>
    <property type="match status" value="1"/>
</dbReference>
<evidence type="ECO:0000313" key="10">
    <source>
        <dbReference type="EMBL" id="QTA37695.1"/>
    </source>
</evidence>
<evidence type="ECO:0000256" key="6">
    <source>
        <dbReference type="SAM" id="Phobius"/>
    </source>
</evidence>
<keyword evidence="6" id="KW-0472">Membrane</keyword>
<evidence type="ECO:0000256" key="5">
    <source>
        <dbReference type="PROSITE-ProRule" id="PRU00284"/>
    </source>
</evidence>
<evidence type="ECO:0000259" key="7">
    <source>
        <dbReference type="PROSITE" id="PS50111"/>
    </source>
</evidence>
<evidence type="ECO:0000259" key="9">
    <source>
        <dbReference type="PROSITE" id="PS50885"/>
    </source>
</evidence>
<keyword evidence="11" id="KW-1185">Reference proteome</keyword>
<protein>
    <submittedName>
        <fullName evidence="10">Methyl-accepting chemotaxis protein</fullName>
    </submittedName>
</protein>
<dbReference type="InterPro" id="IPR004090">
    <property type="entry name" value="Chemotax_Me-accpt_rcpt"/>
</dbReference>
<evidence type="ECO:0000256" key="3">
    <source>
        <dbReference type="ARBA" id="ARBA00023224"/>
    </source>
</evidence>
<dbReference type="InterPro" id="IPR004089">
    <property type="entry name" value="MCPsignal_dom"/>
</dbReference>
<dbReference type="Gene3D" id="6.10.340.10">
    <property type="match status" value="1"/>
</dbReference>
<dbReference type="PROSITE" id="PS50885">
    <property type="entry name" value="HAMP"/>
    <property type="match status" value="1"/>
</dbReference>
<gene>
    <name evidence="10" type="ORF">JYK00_08195</name>
</gene>
<dbReference type="EMBL" id="CP071446">
    <property type="protein sequence ID" value="QTA37695.1"/>
    <property type="molecule type" value="Genomic_DNA"/>
</dbReference>
<dbReference type="PROSITE" id="PS50111">
    <property type="entry name" value="CHEMOTAXIS_TRANSDUC_2"/>
    <property type="match status" value="1"/>
</dbReference>
<keyword evidence="2" id="KW-1003">Cell membrane</keyword>
<dbReference type="RefSeq" id="WP_207566419.1">
    <property type="nucleotide sequence ID" value="NZ_CP071446.1"/>
</dbReference>
<feature type="domain" description="T-SNARE coiled-coil homology" evidence="8">
    <location>
        <begin position="439"/>
        <end position="501"/>
    </location>
</feature>
<keyword evidence="6" id="KW-1133">Transmembrane helix</keyword>
<evidence type="ECO:0000256" key="1">
    <source>
        <dbReference type="ARBA" id="ARBA00004429"/>
    </source>
</evidence>
<feature type="transmembrane region" description="Helical" evidence="6">
    <location>
        <begin position="7"/>
        <end position="27"/>
    </location>
</feature>
<dbReference type="Gene3D" id="1.10.287.950">
    <property type="entry name" value="Methyl-accepting chemotaxis protein"/>
    <property type="match status" value="1"/>
</dbReference>
<sequence>MKVRTKIFLMVIVPVVTLYIISVVSYLNFKAVQASLPDIQYAFKEVQDMSDAIFTAKEVHLNVLKYVYNTLEIKSLEQSIEKFLEKAKLVDSGVDQKIFSNLSRSYEALKSGDKNAVYEIEKIIGDVVVQLDKEMEKYNKNVYDKIEVSENKISFALSFLLYIPLIVIILSAIFVLLVTSKMIKALKKVMEASRALLKNDLTIDIKASKLKDEFGELVNTFKKVIEYLRENLSTIKVETRSVSNEMDITTEALEEITQRNISITTNMEKIAGVMENISASIQETTAGSEEISSATKNIADNAQKSAEFASQSAELAKDAGDVLKKLIESTLEIAEISRDVKNVVESFNKGARDITEFVETINAISEQTNLLALNAAIEAARAGEAGKGFAVVADEIRKLAEESKIASEQIQKVVDEIADTSQRAALVSEKIMEKVETGTSSAEHADEKLGQIISAVDKIGKMVENIAAAVQEQTAAIDEITQAMVSNTKLVTEVNSNVQEVYASTEEITAKQEEVTSSIKQVRENVKMLDEIVDRYKVKN</sequence>
<evidence type="ECO:0000313" key="11">
    <source>
        <dbReference type="Proteomes" id="UP000671862"/>
    </source>
</evidence>
<dbReference type="PANTHER" id="PTHR32089:SF112">
    <property type="entry name" value="LYSOZYME-LIKE PROTEIN-RELATED"/>
    <property type="match status" value="1"/>
</dbReference>
<dbReference type="SUPFAM" id="SSF58104">
    <property type="entry name" value="Methyl-accepting chemotaxis protein (MCP) signaling domain"/>
    <property type="match status" value="1"/>
</dbReference>
<dbReference type="Proteomes" id="UP000671862">
    <property type="component" value="Chromosome"/>
</dbReference>
<evidence type="ECO:0000259" key="8">
    <source>
        <dbReference type="PROSITE" id="PS50192"/>
    </source>
</evidence>
<feature type="domain" description="Methyl-accepting transducer" evidence="7">
    <location>
        <begin position="252"/>
        <end position="488"/>
    </location>
</feature>
<dbReference type="Pfam" id="PF00015">
    <property type="entry name" value="MCPsignal"/>
    <property type="match status" value="1"/>
</dbReference>
<dbReference type="CDD" id="cd11386">
    <property type="entry name" value="MCP_signal"/>
    <property type="match status" value="1"/>
</dbReference>
<proteinExistence type="inferred from homology"/>
<dbReference type="PROSITE" id="PS50192">
    <property type="entry name" value="T_SNARE"/>
    <property type="match status" value="1"/>
</dbReference>
<evidence type="ECO:0000256" key="2">
    <source>
        <dbReference type="ARBA" id="ARBA00022519"/>
    </source>
</evidence>
<reference evidence="10 11" key="1">
    <citation type="submission" date="2021-03" db="EMBL/GenBank/DDBJ databases">
        <title>Thermosipho ferrireducens sp.nov., an anaerobic thermophilic iron-reducing bacterium isolated from a deep-sea hydrothermal sulfide deposits.</title>
        <authorList>
            <person name="Zeng X."/>
            <person name="Chen Y."/>
            <person name="Shao Z."/>
        </authorList>
    </citation>
    <scope>NUCLEOTIDE SEQUENCE [LARGE SCALE GENOMIC DNA]</scope>
    <source>
        <strain evidence="10 11">JL129W03</strain>
    </source>
</reference>
<dbReference type="SMART" id="SM00283">
    <property type="entry name" value="MA"/>
    <property type="match status" value="1"/>
</dbReference>
<dbReference type="PRINTS" id="PR00260">
    <property type="entry name" value="CHEMTRNSDUCR"/>
</dbReference>
<comment type="similarity">
    <text evidence="4">Belongs to the methyl-accepting chemotaxis (MCP) protein family.</text>
</comment>
<dbReference type="InterPro" id="IPR000727">
    <property type="entry name" value="T_SNARE_dom"/>
</dbReference>
<keyword evidence="6" id="KW-0812">Transmembrane</keyword>
<feature type="transmembrane region" description="Helical" evidence="6">
    <location>
        <begin position="153"/>
        <end position="178"/>
    </location>
</feature>
<feature type="domain" description="HAMP" evidence="9">
    <location>
        <begin position="180"/>
        <end position="233"/>
    </location>
</feature>
<organism evidence="10 11">
    <name type="scientific">Thermosipho ferrireducens</name>
    <dbReference type="NCBI Taxonomy" id="2571116"/>
    <lineage>
        <taxon>Bacteria</taxon>
        <taxon>Thermotogati</taxon>
        <taxon>Thermotogota</taxon>
        <taxon>Thermotogae</taxon>
        <taxon>Thermotogales</taxon>
        <taxon>Fervidobacteriaceae</taxon>
        <taxon>Thermosipho</taxon>
    </lineage>
</organism>